<dbReference type="EMBL" id="JAFEUZ010000036">
    <property type="protein sequence ID" value="KAG5463865.1"/>
    <property type="molecule type" value="Genomic_DNA"/>
</dbReference>
<sequence>MDFEALLSRGALSPLMSEFALHLIDRSDTASLMARLPPRRIALLYHAALLRRPVTAPTKGECLYETERLCASVLDAYGLCNGDVEEGTPGGHVARMRPAGSGIANDGAAAMGMCPALCRRLAEVEMTHPLLEEALAARESRLQHHIATLLGGVSPFFSASPISRSTP</sequence>
<gene>
    <name evidence="1" type="ORF">LSCM1_00038</name>
</gene>
<dbReference type="AlphaFoldDB" id="A0A836KAM9"/>
<accession>A0A836KAM9</accession>
<comment type="caution">
    <text evidence="1">The sequence shown here is derived from an EMBL/GenBank/DDBJ whole genome shotgun (WGS) entry which is preliminary data.</text>
</comment>
<evidence type="ECO:0000313" key="2">
    <source>
        <dbReference type="Proteomes" id="UP000673552"/>
    </source>
</evidence>
<keyword evidence="2" id="KW-1185">Reference proteome</keyword>
<evidence type="ECO:0000313" key="1">
    <source>
        <dbReference type="EMBL" id="KAG5463865.1"/>
    </source>
</evidence>
<protein>
    <submittedName>
        <fullName evidence="1">Uncharacterized protein</fullName>
    </submittedName>
</protein>
<dbReference type="OrthoDB" id="263666at2759"/>
<dbReference type="RefSeq" id="XP_067173802.1">
    <property type="nucleotide sequence ID" value="XM_067317697.1"/>
</dbReference>
<proteinExistence type="predicted"/>
<organism evidence="1 2">
    <name type="scientific">Leishmania martiniquensis</name>
    <dbReference type="NCBI Taxonomy" id="1580590"/>
    <lineage>
        <taxon>Eukaryota</taxon>
        <taxon>Discoba</taxon>
        <taxon>Euglenozoa</taxon>
        <taxon>Kinetoplastea</taxon>
        <taxon>Metakinetoplastina</taxon>
        <taxon>Trypanosomatida</taxon>
        <taxon>Trypanosomatidae</taxon>
        <taxon>Leishmaniinae</taxon>
        <taxon>Leishmania</taxon>
    </lineage>
</organism>
<dbReference type="KEGG" id="lmat:92510209"/>
<name>A0A836KAM9_9TRYP</name>
<dbReference type="Proteomes" id="UP000673552">
    <property type="component" value="Chromosome 36"/>
</dbReference>
<reference evidence="1 2" key="1">
    <citation type="submission" date="2021-03" db="EMBL/GenBank/DDBJ databases">
        <title>Leishmania (Mundinia) martiniquensis Genome sequencing and assembly.</title>
        <authorList>
            <person name="Almutairi H."/>
            <person name="Gatherer D."/>
        </authorList>
    </citation>
    <scope>NUCLEOTIDE SEQUENCE [LARGE SCALE GENOMIC DNA]</scope>
    <source>
        <strain evidence="1">LSCM1</strain>
    </source>
</reference>
<dbReference type="GeneID" id="92510209"/>